<keyword evidence="2" id="KW-1185">Reference proteome</keyword>
<organism evidence="1 2">
    <name type="scientific">Trapa natans</name>
    <name type="common">Water chestnut</name>
    <dbReference type="NCBI Taxonomy" id="22666"/>
    <lineage>
        <taxon>Eukaryota</taxon>
        <taxon>Viridiplantae</taxon>
        <taxon>Streptophyta</taxon>
        <taxon>Embryophyta</taxon>
        <taxon>Tracheophyta</taxon>
        <taxon>Spermatophyta</taxon>
        <taxon>Magnoliopsida</taxon>
        <taxon>eudicotyledons</taxon>
        <taxon>Gunneridae</taxon>
        <taxon>Pentapetalae</taxon>
        <taxon>rosids</taxon>
        <taxon>malvids</taxon>
        <taxon>Myrtales</taxon>
        <taxon>Lythraceae</taxon>
        <taxon>Trapa</taxon>
    </lineage>
</organism>
<evidence type="ECO:0000313" key="2">
    <source>
        <dbReference type="Proteomes" id="UP001346149"/>
    </source>
</evidence>
<reference evidence="1 2" key="1">
    <citation type="journal article" date="2023" name="Hortic Res">
        <title>Pangenome of water caltrop reveals structural variations and asymmetric subgenome divergence after allopolyploidization.</title>
        <authorList>
            <person name="Zhang X."/>
            <person name="Chen Y."/>
            <person name="Wang L."/>
            <person name="Yuan Y."/>
            <person name="Fang M."/>
            <person name="Shi L."/>
            <person name="Lu R."/>
            <person name="Comes H.P."/>
            <person name="Ma Y."/>
            <person name="Chen Y."/>
            <person name="Huang G."/>
            <person name="Zhou Y."/>
            <person name="Zheng Z."/>
            <person name="Qiu Y."/>
        </authorList>
    </citation>
    <scope>NUCLEOTIDE SEQUENCE [LARGE SCALE GENOMIC DNA]</scope>
    <source>
        <strain evidence="1">F231</strain>
    </source>
</reference>
<proteinExistence type="predicted"/>
<dbReference type="AlphaFoldDB" id="A0AAN7LV76"/>
<gene>
    <name evidence="1" type="ORF">SAY86_023602</name>
</gene>
<name>A0AAN7LV76_TRANT</name>
<comment type="caution">
    <text evidence="1">The sequence shown here is derived from an EMBL/GenBank/DDBJ whole genome shotgun (WGS) entry which is preliminary data.</text>
</comment>
<dbReference type="Proteomes" id="UP001346149">
    <property type="component" value="Unassembled WGS sequence"/>
</dbReference>
<dbReference type="EMBL" id="JAXQNO010000008">
    <property type="protein sequence ID" value="KAK4793167.1"/>
    <property type="molecule type" value="Genomic_DNA"/>
</dbReference>
<evidence type="ECO:0000313" key="1">
    <source>
        <dbReference type="EMBL" id="KAK4793167.1"/>
    </source>
</evidence>
<accession>A0AAN7LV76</accession>
<sequence>MYNSPQAKYYKLYLFGCGGGDQATLHDLVHLSFFFSEKSSFLGSLARPGPIGTWKMPCSYLSFTAEILGFLFEKECSASILSPPLLSLRICLSTKSLFPSIGFGVFFYIFSSSSSQASTHLNWVTVYCSDVIFLVKGVC</sequence>
<protein>
    <submittedName>
        <fullName evidence="1">Uncharacterized protein</fullName>
    </submittedName>
</protein>